<dbReference type="GO" id="GO:0043814">
    <property type="term" value="F:phospholactate guanylyltransferase activity"/>
    <property type="evidence" value="ECO:0007669"/>
    <property type="project" value="UniProtKB-EC"/>
</dbReference>
<evidence type="ECO:0000313" key="6">
    <source>
        <dbReference type="EMBL" id="MFC4314686.1"/>
    </source>
</evidence>
<keyword evidence="1 5" id="KW-0808">Transferase</keyword>
<reference evidence="7" key="1">
    <citation type="journal article" date="2019" name="Int. J. Syst. Evol. Microbiol.">
        <title>The Global Catalogue of Microorganisms (GCM) 10K type strain sequencing project: providing services to taxonomists for standard genome sequencing and annotation.</title>
        <authorList>
            <consortium name="The Broad Institute Genomics Platform"/>
            <consortium name="The Broad Institute Genome Sequencing Center for Infectious Disease"/>
            <person name="Wu L."/>
            <person name="Ma J."/>
        </authorList>
    </citation>
    <scope>NUCLEOTIDE SEQUENCE [LARGE SCALE GENOMIC DNA]</scope>
    <source>
        <strain evidence="7">CGMCC 1.10759</strain>
    </source>
</reference>
<dbReference type="EC" id="2.7.7.106" evidence="5"/>
<dbReference type="InterPro" id="IPR002835">
    <property type="entry name" value="CofC"/>
</dbReference>
<evidence type="ECO:0000256" key="4">
    <source>
        <dbReference type="ARBA" id="ARBA00023134"/>
    </source>
</evidence>
<comment type="pathway">
    <text evidence="5">Cofactor biosynthesis; coenzyme F420 biosynthesis.</text>
</comment>
<evidence type="ECO:0000256" key="2">
    <source>
        <dbReference type="ARBA" id="ARBA00022695"/>
    </source>
</evidence>
<dbReference type="RefSeq" id="WP_380606065.1">
    <property type="nucleotide sequence ID" value="NZ_JBHSDU010000015.1"/>
</dbReference>
<evidence type="ECO:0000256" key="3">
    <source>
        <dbReference type="ARBA" id="ARBA00022741"/>
    </source>
</evidence>
<name>A0ABV8T447_9GAMM</name>
<evidence type="ECO:0000256" key="5">
    <source>
        <dbReference type="HAMAP-Rule" id="MF_02114"/>
    </source>
</evidence>
<comment type="function">
    <text evidence="5">Guanylyltransferase that catalyzes the activation of (2R)-3-phosphoglycerate (3PG) as 3-[(R)-glyceryl]-diphospho-5'-guanosine, via the condensation of 3PG with GTP. It is involved in the biosynthesis of a derivative of the hydride carrier cofactor coenzyme F420, 3PG-F420.</text>
</comment>
<dbReference type="InterPro" id="IPR029044">
    <property type="entry name" value="Nucleotide-diphossugar_trans"/>
</dbReference>
<dbReference type="HAMAP" id="MF_02114">
    <property type="entry name" value="CofC"/>
    <property type="match status" value="1"/>
</dbReference>
<dbReference type="EMBL" id="JBHSDU010000015">
    <property type="protein sequence ID" value="MFC4314686.1"/>
    <property type="molecule type" value="Genomic_DNA"/>
</dbReference>
<dbReference type="Proteomes" id="UP001595904">
    <property type="component" value="Unassembled WGS sequence"/>
</dbReference>
<gene>
    <name evidence="6" type="primary">cofC</name>
    <name evidence="5" type="synonym">fbiD</name>
    <name evidence="6" type="ORF">ACFPN2_36810</name>
</gene>
<keyword evidence="2 5" id="KW-0548">Nucleotidyltransferase</keyword>
<evidence type="ECO:0000256" key="1">
    <source>
        <dbReference type="ARBA" id="ARBA00022679"/>
    </source>
</evidence>
<dbReference type="Pfam" id="PF01983">
    <property type="entry name" value="CofC"/>
    <property type="match status" value="1"/>
</dbReference>
<sequence length="201" mass="21975">MATQAIVALKHPDRAKTRLSAKLTAQSRRELYFRMAEHVLKTLLRTESIASVAVATASDEVASFARGMGATAIDLYVDLGTRAAYQQAIAIHRPSGELLLINGDLPFLQPEDVETMACDRDDVVIAPDRHGRGTNALWCRTAGMVEPLFGENSFKRHCAAARAMGVTPRIVRRLGLGFDVDDPQDLELIGHRDVARPSLLS</sequence>
<accession>A0ABV8T447</accession>
<dbReference type="Gene3D" id="3.90.550.10">
    <property type="entry name" value="Spore Coat Polysaccharide Biosynthesis Protein SpsA, Chain A"/>
    <property type="match status" value="1"/>
</dbReference>
<dbReference type="PANTHER" id="PTHR40392:SF1">
    <property type="entry name" value="2-PHOSPHO-L-LACTATE GUANYLYLTRANSFERASE"/>
    <property type="match status" value="1"/>
</dbReference>
<organism evidence="6 7">
    <name type="scientific">Steroidobacter flavus</name>
    <dbReference type="NCBI Taxonomy" id="1842136"/>
    <lineage>
        <taxon>Bacteria</taxon>
        <taxon>Pseudomonadati</taxon>
        <taxon>Pseudomonadota</taxon>
        <taxon>Gammaproteobacteria</taxon>
        <taxon>Steroidobacterales</taxon>
        <taxon>Steroidobacteraceae</taxon>
        <taxon>Steroidobacter</taxon>
    </lineage>
</organism>
<dbReference type="PANTHER" id="PTHR40392">
    <property type="entry name" value="2-PHOSPHO-L-LACTATE GUANYLYLTRANSFERASE"/>
    <property type="match status" value="1"/>
</dbReference>
<dbReference type="SUPFAM" id="SSF53448">
    <property type="entry name" value="Nucleotide-diphospho-sugar transferases"/>
    <property type="match status" value="1"/>
</dbReference>
<keyword evidence="7" id="KW-1185">Reference proteome</keyword>
<dbReference type="NCBIfam" id="TIGR03552">
    <property type="entry name" value="F420_cofC"/>
    <property type="match status" value="1"/>
</dbReference>
<protein>
    <recommendedName>
        <fullName evidence="5">3-phospho-D-glycerate guanylyltransferase</fullName>
        <shortName evidence="5">3PG guanylyltransferase</shortName>
        <ecNumber evidence="5">2.7.7.106</ecNumber>
    </recommendedName>
</protein>
<keyword evidence="4 5" id="KW-0342">GTP-binding</keyword>
<proteinExistence type="inferred from homology"/>
<comment type="similarity">
    <text evidence="5">Belongs to the CofC family.</text>
</comment>
<comment type="catalytic activity">
    <reaction evidence="5">
        <text>(2R)-3-phosphoglycerate + GTP + H(+) = 3-[(R)-glyceryl]-diphospho-5'-guanosine + diphosphate</text>
        <dbReference type="Rhea" id="RHEA:63440"/>
        <dbReference type="ChEBI" id="CHEBI:15378"/>
        <dbReference type="ChEBI" id="CHEBI:33019"/>
        <dbReference type="ChEBI" id="CHEBI:37565"/>
        <dbReference type="ChEBI" id="CHEBI:58272"/>
        <dbReference type="ChEBI" id="CHEBI:147306"/>
        <dbReference type="EC" id="2.7.7.106"/>
    </reaction>
</comment>
<evidence type="ECO:0000313" key="7">
    <source>
        <dbReference type="Proteomes" id="UP001595904"/>
    </source>
</evidence>
<comment type="caution">
    <text evidence="6">The sequence shown here is derived from an EMBL/GenBank/DDBJ whole genome shotgun (WGS) entry which is preliminary data.</text>
</comment>
<keyword evidence="3 5" id="KW-0547">Nucleotide-binding</keyword>